<keyword evidence="8" id="KW-1185">Reference proteome</keyword>
<dbReference type="SUPFAM" id="SSF46626">
    <property type="entry name" value="Cytochrome c"/>
    <property type="match status" value="1"/>
</dbReference>
<proteinExistence type="predicted"/>
<dbReference type="PROSITE" id="PS51007">
    <property type="entry name" value="CYTC"/>
    <property type="match status" value="1"/>
</dbReference>
<evidence type="ECO:0000256" key="1">
    <source>
        <dbReference type="ARBA" id="ARBA00022617"/>
    </source>
</evidence>
<gene>
    <name evidence="7" type="ORF">GCM10023189_34730</name>
</gene>
<evidence type="ECO:0000256" key="2">
    <source>
        <dbReference type="ARBA" id="ARBA00022723"/>
    </source>
</evidence>
<dbReference type="Gene3D" id="1.10.760.10">
    <property type="entry name" value="Cytochrome c-like domain"/>
    <property type="match status" value="1"/>
</dbReference>
<feature type="chain" id="PRO_5047516514" description="Cytochrome c domain-containing protein" evidence="5">
    <location>
        <begin position="25"/>
        <end position="507"/>
    </location>
</feature>
<keyword evidence="3 4" id="KW-0408">Iron</keyword>
<name>A0ABP8N6G6_9BACT</name>
<feature type="signal peptide" evidence="5">
    <location>
        <begin position="1"/>
        <end position="24"/>
    </location>
</feature>
<dbReference type="PANTHER" id="PTHR30600">
    <property type="entry name" value="CYTOCHROME C PEROXIDASE-RELATED"/>
    <property type="match status" value="1"/>
</dbReference>
<reference evidence="8" key="1">
    <citation type="journal article" date="2019" name="Int. J. Syst. Evol. Microbiol.">
        <title>The Global Catalogue of Microorganisms (GCM) 10K type strain sequencing project: providing services to taxonomists for standard genome sequencing and annotation.</title>
        <authorList>
            <consortium name="The Broad Institute Genomics Platform"/>
            <consortium name="The Broad Institute Genome Sequencing Center for Infectious Disease"/>
            <person name="Wu L."/>
            <person name="Ma J."/>
        </authorList>
    </citation>
    <scope>NUCLEOTIDE SEQUENCE [LARGE SCALE GENOMIC DNA]</scope>
    <source>
        <strain evidence="8">JCM 17927</strain>
    </source>
</reference>
<protein>
    <recommendedName>
        <fullName evidence="6">Cytochrome c domain-containing protein</fullName>
    </recommendedName>
</protein>
<accession>A0ABP8N6G6</accession>
<dbReference type="RefSeq" id="WP_345245254.1">
    <property type="nucleotide sequence ID" value="NZ_BAABHD010000032.1"/>
</dbReference>
<keyword evidence="2 4" id="KW-0479">Metal-binding</keyword>
<dbReference type="PANTHER" id="PTHR30600:SF9">
    <property type="entry name" value="BLR7738 PROTEIN"/>
    <property type="match status" value="1"/>
</dbReference>
<sequence>MKQISFTLLLAVVAGLFAYTTQPAGEKALLSVPFTPEIPRTWDSTALADYELPLATPKASPKNVSPDYYYQMPEMVIYKSYPIYAPGREPKGYWEWLHQQEPEVVFDPAKLKTEEDWIKAGELVFDAPTDTSGVFTAREVRDPAMYAYTKMPLTKDGIMPFARYVVPKKGLVVVSGLGCVMCHTRVLPDGSVIKGAQGNQPDSKRVAFAYRNYNVPEPAAQGFIRALMSAPWLADDPHTQLSKQPKAVIADALDAMPPGTMLREGAGVLFPPQIPNLIGVKDRKYLDHSGINRHRNIGDLMRYAALNQSVNMIASYDGFVPGGKGFKEVPDPKKGLRYSEAQLYALARYIYSLEHPANPNKPTALSKHGELIFAEQGCVTCHTPPAFTNNMLTPVDGFTVPDEHRKKYDIFDISIGTDPNYTMKTRRGTGYYKVPSLKGLWYRGPFLHDGSLANLEDLIDPRRLRDDYVPTGFKGAGVTHRAVRGHEFGMELPENDRKALLAYLKTL</sequence>
<comment type="caution">
    <text evidence="7">The sequence shown here is derived from an EMBL/GenBank/DDBJ whole genome shotgun (WGS) entry which is preliminary data.</text>
</comment>
<evidence type="ECO:0000313" key="7">
    <source>
        <dbReference type="EMBL" id="GAA4460100.1"/>
    </source>
</evidence>
<dbReference type="Proteomes" id="UP001501175">
    <property type="component" value="Unassembled WGS sequence"/>
</dbReference>
<evidence type="ECO:0000256" key="3">
    <source>
        <dbReference type="ARBA" id="ARBA00023004"/>
    </source>
</evidence>
<keyword evidence="5" id="KW-0732">Signal</keyword>
<evidence type="ECO:0000256" key="4">
    <source>
        <dbReference type="PROSITE-ProRule" id="PRU00433"/>
    </source>
</evidence>
<dbReference type="InterPro" id="IPR036909">
    <property type="entry name" value="Cyt_c-like_dom_sf"/>
</dbReference>
<keyword evidence="1 4" id="KW-0349">Heme</keyword>
<organism evidence="7 8">
    <name type="scientific">Nibrella saemangeumensis</name>
    <dbReference type="NCBI Taxonomy" id="1084526"/>
    <lineage>
        <taxon>Bacteria</taxon>
        <taxon>Pseudomonadati</taxon>
        <taxon>Bacteroidota</taxon>
        <taxon>Cytophagia</taxon>
        <taxon>Cytophagales</taxon>
        <taxon>Spirosomataceae</taxon>
        <taxon>Nibrella</taxon>
    </lineage>
</organism>
<dbReference type="InterPro" id="IPR051395">
    <property type="entry name" value="Cytochrome_c_Peroxidase/MauG"/>
</dbReference>
<feature type="domain" description="Cytochrome c" evidence="6">
    <location>
        <begin position="364"/>
        <end position="507"/>
    </location>
</feature>
<evidence type="ECO:0000256" key="5">
    <source>
        <dbReference type="SAM" id="SignalP"/>
    </source>
</evidence>
<dbReference type="EMBL" id="BAABHD010000032">
    <property type="protein sequence ID" value="GAA4460100.1"/>
    <property type="molecule type" value="Genomic_DNA"/>
</dbReference>
<evidence type="ECO:0000313" key="8">
    <source>
        <dbReference type="Proteomes" id="UP001501175"/>
    </source>
</evidence>
<dbReference type="InterPro" id="IPR009056">
    <property type="entry name" value="Cyt_c-like_dom"/>
</dbReference>
<evidence type="ECO:0000259" key="6">
    <source>
        <dbReference type="PROSITE" id="PS51007"/>
    </source>
</evidence>